<evidence type="ECO:0000313" key="1">
    <source>
        <dbReference type="EMBL" id="RXG95288.1"/>
    </source>
</evidence>
<reference evidence="1 2" key="1">
    <citation type="submission" date="2018-11" db="EMBL/GenBank/DDBJ databases">
        <title>Bradyrhizobium sp. nov., isolated from effective nodules of peanut in China.</title>
        <authorList>
            <person name="Li Y."/>
        </authorList>
    </citation>
    <scope>NUCLEOTIDE SEQUENCE [LARGE SCALE GENOMIC DNA]</scope>
    <source>
        <strain evidence="1 2">CCBAU 51770</strain>
    </source>
</reference>
<dbReference type="Proteomes" id="UP000290174">
    <property type="component" value="Unassembled WGS sequence"/>
</dbReference>
<comment type="caution">
    <text evidence="1">The sequence shown here is derived from an EMBL/GenBank/DDBJ whole genome shotgun (WGS) entry which is preliminary data.</text>
</comment>
<sequence>MKRQPDREALDLMEMRRQLTALRSQHSDNLAIASLLNRFLVKVAFLSEPKDRDHKQYLRSEFAQTLKKVEAIISRKRAPKRPALTKPSK</sequence>
<evidence type="ECO:0000313" key="2">
    <source>
        <dbReference type="Proteomes" id="UP000290174"/>
    </source>
</evidence>
<dbReference type="EMBL" id="RKMK01000016">
    <property type="protein sequence ID" value="RXG95288.1"/>
    <property type="molecule type" value="Genomic_DNA"/>
</dbReference>
<name>A0A4Q0QLM7_9BRAD</name>
<gene>
    <name evidence="1" type="ORF">EAS61_19110</name>
</gene>
<dbReference type="AlphaFoldDB" id="A0A4Q0QLM7"/>
<protein>
    <submittedName>
        <fullName evidence="1">Uncharacterized protein</fullName>
    </submittedName>
</protein>
<proteinExistence type="predicted"/>
<organism evidence="1 2">
    <name type="scientific">Bradyrhizobium zhanjiangense</name>
    <dbReference type="NCBI Taxonomy" id="1325107"/>
    <lineage>
        <taxon>Bacteria</taxon>
        <taxon>Pseudomonadati</taxon>
        <taxon>Pseudomonadota</taxon>
        <taxon>Alphaproteobacteria</taxon>
        <taxon>Hyphomicrobiales</taxon>
        <taxon>Nitrobacteraceae</taxon>
        <taxon>Bradyrhizobium</taxon>
    </lineage>
</organism>
<accession>A0A4Q0QLM7</accession>